<protein>
    <submittedName>
        <fullName evidence="2">Uncharacterized protein</fullName>
    </submittedName>
</protein>
<reference evidence="2" key="1">
    <citation type="journal article" date="2023" name="G3 (Bethesda)">
        <title>A reference genome for the long-term kleptoplast-retaining sea slug Elysia crispata morphotype clarki.</title>
        <authorList>
            <person name="Eastman K.E."/>
            <person name="Pendleton A.L."/>
            <person name="Shaikh M.A."/>
            <person name="Suttiyut T."/>
            <person name="Ogas R."/>
            <person name="Tomko P."/>
            <person name="Gavelis G."/>
            <person name="Widhalm J.R."/>
            <person name="Wisecaver J.H."/>
        </authorList>
    </citation>
    <scope>NUCLEOTIDE SEQUENCE</scope>
    <source>
        <strain evidence="2">ECLA1</strain>
    </source>
</reference>
<dbReference type="Proteomes" id="UP001283361">
    <property type="component" value="Unassembled WGS sequence"/>
</dbReference>
<comment type="caution">
    <text evidence="2">The sequence shown here is derived from an EMBL/GenBank/DDBJ whole genome shotgun (WGS) entry which is preliminary data.</text>
</comment>
<proteinExistence type="predicted"/>
<dbReference type="AlphaFoldDB" id="A0AAE1DPE6"/>
<accession>A0AAE1DPE6</accession>
<organism evidence="2 3">
    <name type="scientific">Elysia crispata</name>
    <name type="common">lettuce slug</name>
    <dbReference type="NCBI Taxonomy" id="231223"/>
    <lineage>
        <taxon>Eukaryota</taxon>
        <taxon>Metazoa</taxon>
        <taxon>Spiralia</taxon>
        <taxon>Lophotrochozoa</taxon>
        <taxon>Mollusca</taxon>
        <taxon>Gastropoda</taxon>
        <taxon>Heterobranchia</taxon>
        <taxon>Euthyneura</taxon>
        <taxon>Panpulmonata</taxon>
        <taxon>Sacoglossa</taxon>
        <taxon>Placobranchoidea</taxon>
        <taxon>Plakobranchidae</taxon>
        <taxon>Elysia</taxon>
    </lineage>
</organism>
<name>A0AAE1DPE6_9GAST</name>
<keyword evidence="3" id="KW-1185">Reference proteome</keyword>
<evidence type="ECO:0000313" key="3">
    <source>
        <dbReference type="Proteomes" id="UP001283361"/>
    </source>
</evidence>
<dbReference type="EMBL" id="JAWDGP010003173">
    <property type="protein sequence ID" value="KAK3776848.1"/>
    <property type="molecule type" value="Genomic_DNA"/>
</dbReference>
<feature type="region of interest" description="Disordered" evidence="1">
    <location>
        <begin position="57"/>
        <end position="85"/>
    </location>
</feature>
<evidence type="ECO:0000256" key="1">
    <source>
        <dbReference type="SAM" id="MobiDB-lite"/>
    </source>
</evidence>
<feature type="compositionally biased region" description="Acidic residues" evidence="1">
    <location>
        <begin position="70"/>
        <end position="85"/>
    </location>
</feature>
<gene>
    <name evidence="2" type="ORF">RRG08_024622</name>
</gene>
<evidence type="ECO:0000313" key="2">
    <source>
        <dbReference type="EMBL" id="KAK3776848.1"/>
    </source>
</evidence>
<sequence length="85" mass="9951">MQCSRIQTFQNQKIMDGRETQQMNWKYSGLRMPSFQMSCMILLLKKSAPKLMKKHNYNDDSFDSDFLNDSSEDEEDIATDDEDGV</sequence>